<dbReference type="SFLD" id="SFLDS00019">
    <property type="entry name" value="Glutathione_Transferase_(cytos"/>
    <property type="match status" value="1"/>
</dbReference>
<dbReference type="InterPro" id="IPR004046">
    <property type="entry name" value="GST_C"/>
</dbReference>
<dbReference type="SUPFAM" id="SSF52833">
    <property type="entry name" value="Thioredoxin-like"/>
    <property type="match status" value="1"/>
</dbReference>
<evidence type="ECO:0000259" key="2">
    <source>
        <dbReference type="PROSITE" id="PS50404"/>
    </source>
</evidence>
<comment type="similarity">
    <text evidence="1">Belongs to the GST superfamily.</text>
</comment>
<dbReference type="PROSITE" id="PS50404">
    <property type="entry name" value="GST_NTER"/>
    <property type="match status" value="1"/>
</dbReference>
<protein>
    <submittedName>
        <fullName evidence="4">Glutathione S-transferase</fullName>
    </submittedName>
</protein>
<dbReference type="InterPro" id="IPR010987">
    <property type="entry name" value="Glutathione-S-Trfase_C-like"/>
</dbReference>
<dbReference type="Pfam" id="PF00043">
    <property type="entry name" value="GST_C"/>
    <property type="match status" value="1"/>
</dbReference>
<evidence type="ECO:0000259" key="3">
    <source>
        <dbReference type="PROSITE" id="PS50405"/>
    </source>
</evidence>
<proteinExistence type="inferred from homology"/>
<dbReference type="InterPro" id="IPR036282">
    <property type="entry name" value="Glutathione-S-Trfase_C_sf"/>
</dbReference>
<dbReference type="Gene3D" id="1.20.1050.10">
    <property type="match status" value="1"/>
</dbReference>
<dbReference type="InterPro" id="IPR040079">
    <property type="entry name" value="Glutathione_S-Trfase"/>
</dbReference>
<dbReference type="FunFam" id="3.40.30.10:FF:000046">
    <property type="entry name" value="GSH-dependent disulfide bond oxidoreductase"/>
    <property type="match status" value="1"/>
</dbReference>
<dbReference type="SFLD" id="SFLDG01151">
    <property type="entry name" value="Main.2:_Nu-like"/>
    <property type="match status" value="1"/>
</dbReference>
<name>A0A7X1ZBE3_9PROT</name>
<feature type="domain" description="GST C-terminal" evidence="3">
    <location>
        <begin position="90"/>
        <end position="215"/>
    </location>
</feature>
<evidence type="ECO:0000256" key="1">
    <source>
        <dbReference type="RuleBase" id="RU003494"/>
    </source>
</evidence>
<evidence type="ECO:0000313" key="5">
    <source>
        <dbReference type="Proteomes" id="UP000434582"/>
    </source>
</evidence>
<accession>A0A7X1ZBE3</accession>
<dbReference type="CDD" id="cd10291">
    <property type="entry name" value="GST_C_YfcG_like"/>
    <property type="match status" value="1"/>
</dbReference>
<dbReference type="Pfam" id="PF02798">
    <property type="entry name" value="GST_N"/>
    <property type="match status" value="1"/>
</dbReference>
<dbReference type="OrthoDB" id="9803562at2"/>
<keyword evidence="5" id="KW-1185">Reference proteome</keyword>
<dbReference type="PANTHER" id="PTHR44051">
    <property type="entry name" value="GLUTATHIONE S-TRANSFERASE-RELATED"/>
    <property type="match status" value="1"/>
</dbReference>
<dbReference type="RefSeq" id="WP_153340912.1">
    <property type="nucleotide sequence ID" value="NZ_WIVE01000004.1"/>
</dbReference>
<dbReference type="PROSITE" id="PS50405">
    <property type="entry name" value="GST_CTER"/>
    <property type="match status" value="1"/>
</dbReference>
<organism evidence="4 5">
    <name type="scientific">Roseospira navarrensis</name>
    <dbReference type="NCBI Taxonomy" id="140058"/>
    <lineage>
        <taxon>Bacteria</taxon>
        <taxon>Pseudomonadati</taxon>
        <taxon>Pseudomonadota</taxon>
        <taxon>Alphaproteobacteria</taxon>
        <taxon>Rhodospirillales</taxon>
        <taxon>Rhodospirillaceae</taxon>
        <taxon>Roseospira</taxon>
    </lineage>
</organism>
<feature type="domain" description="GST N-terminal" evidence="2">
    <location>
        <begin position="1"/>
        <end position="87"/>
    </location>
</feature>
<dbReference type="SFLD" id="SFLDG00358">
    <property type="entry name" value="Main_(cytGST)"/>
    <property type="match status" value="1"/>
</dbReference>
<gene>
    <name evidence="4" type="ORF">GHC57_02740</name>
</gene>
<dbReference type="GO" id="GO:0016740">
    <property type="term" value="F:transferase activity"/>
    <property type="evidence" value="ECO:0007669"/>
    <property type="project" value="UniProtKB-KW"/>
</dbReference>
<sequence length="230" mass="25905">MIDLYFWPTPNGLKVTLLLEELGVPYTVHPVNITKGDQFKPEFLAISPNNRMPAIIDTAPADGGDPISVFESGAILSYLADKHGRFAGETPRERISVNEWLFWQMGGLGPMAGQAHHFRQYAPEEVPYAIDRYTKEVARLYGVMNTRLERAPYLAGEAYTIADMAAWPWVAPHERQGQDLNDVPHLKRWFDAIAARPAVDKGRRVGEAWRKDNSVTSDEARKVLFGQDAR</sequence>
<dbReference type="InterPro" id="IPR004045">
    <property type="entry name" value="Glutathione_S-Trfase_N"/>
</dbReference>
<dbReference type="AlphaFoldDB" id="A0A7X1ZBE3"/>
<reference evidence="4 5" key="1">
    <citation type="submission" date="2019-10" db="EMBL/GenBank/DDBJ databases">
        <title>Draft whole-genome sequence of the purple nonsulfur photosynthetic bacterium Roseospira navarrensis DSM 15114.</title>
        <authorList>
            <person name="Kyndt J.A."/>
            <person name="Meyer T.E."/>
        </authorList>
    </citation>
    <scope>NUCLEOTIDE SEQUENCE [LARGE SCALE GENOMIC DNA]</scope>
    <source>
        <strain evidence="4 5">DSM 15114</strain>
    </source>
</reference>
<dbReference type="SUPFAM" id="SSF47616">
    <property type="entry name" value="GST C-terminal domain-like"/>
    <property type="match status" value="1"/>
</dbReference>
<dbReference type="CDD" id="cd03048">
    <property type="entry name" value="GST_N_Ure2p_like"/>
    <property type="match status" value="1"/>
</dbReference>
<keyword evidence="4" id="KW-0808">Transferase</keyword>
<dbReference type="InterPro" id="IPR036249">
    <property type="entry name" value="Thioredoxin-like_sf"/>
</dbReference>
<evidence type="ECO:0000313" key="4">
    <source>
        <dbReference type="EMBL" id="MQX35429.1"/>
    </source>
</evidence>
<dbReference type="PANTHER" id="PTHR44051:SF19">
    <property type="entry name" value="DISULFIDE-BOND OXIDOREDUCTASE YFCG"/>
    <property type="match status" value="1"/>
</dbReference>
<dbReference type="EMBL" id="WIVE01000004">
    <property type="protein sequence ID" value="MQX35429.1"/>
    <property type="molecule type" value="Genomic_DNA"/>
</dbReference>
<comment type="caution">
    <text evidence="4">The sequence shown here is derived from an EMBL/GenBank/DDBJ whole genome shotgun (WGS) entry which is preliminary data.</text>
</comment>
<dbReference type="Proteomes" id="UP000434582">
    <property type="component" value="Unassembled WGS sequence"/>
</dbReference>
<dbReference type="Gene3D" id="3.40.30.10">
    <property type="entry name" value="Glutaredoxin"/>
    <property type="match status" value="1"/>
</dbReference>